<protein>
    <submittedName>
        <fullName evidence="1">CRISPR-associated protein Csy2</fullName>
    </submittedName>
</protein>
<keyword evidence="2" id="KW-1185">Reference proteome</keyword>
<reference evidence="1 2" key="1">
    <citation type="submission" date="2018-03" db="EMBL/GenBank/DDBJ databases">
        <title>Pantoea intestinalis SRCM103226 isolated form the mealworm.</title>
        <authorList>
            <person name="Jeong D.-Y."/>
            <person name="Kim J.W."/>
        </authorList>
    </citation>
    <scope>NUCLEOTIDE SEQUENCE [LARGE SCALE GENOMIC DNA]</scope>
    <source>
        <strain evidence="1 2">SRCM103226</strain>
    </source>
</reference>
<dbReference type="NCBIfam" id="TIGR02565">
    <property type="entry name" value="cas_Csy2"/>
    <property type="match status" value="1"/>
</dbReference>
<dbReference type="KEGG" id="mint:C7M51_00209"/>
<dbReference type="RefSeq" id="WP_160619760.1">
    <property type="nucleotide sequence ID" value="NZ_CP028271.1"/>
</dbReference>
<dbReference type="EMBL" id="CP028271">
    <property type="protein sequence ID" value="QHM69950.1"/>
    <property type="molecule type" value="Genomic_DNA"/>
</dbReference>
<dbReference type="Pfam" id="PF09614">
    <property type="entry name" value="Cas_Csy2"/>
    <property type="match status" value="1"/>
</dbReference>
<accession>A0A6P1PU16</accession>
<name>A0A6P1PU16_9GAMM</name>
<organism evidence="1 2">
    <name type="scientific">Mixta intestinalis</name>
    <dbReference type="NCBI Taxonomy" id="1615494"/>
    <lineage>
        <taxon>Bacteria</taxon>
        <taxon>Pseudomonadati</taxon>
        <taxon>Pseudomonadota</taxon>
        <taxon>Gammaproteobacteria</taxon>
        <taxon>Enterobacterales</taxon>
        <taxon>Erwiniaceae</taxon>
        <taxon>Mixta</taxon>
    </lineage>
</organism>
<gene>
    <name evidence="1" type="primary">csy2</name>
    <name evidence="1" type="ORF">C7M51_00209</name>
</gene>
<dbReference type="InterPro" id="IPR013398">
    <property type="entry name" value="CRISPR-assoc_prot_Csy2"/>
</dbReference>
<dbReference type="CDD" id="cd09736">
    <property type="entry name" value="Csy2_I-F"/>
    <property type="match status" value="1"/>
</dbReference>
<dbReference type="OrthoDB" id="1550641at2"/>
<evidence type="ECO:0000313" key="1">
    <source>
        <dbReference type="EMBL" id="QHM69950.1"/>
    </source>
</evidence>
<dbReference type="AlphaFoldDB" id="A0A6P1PU16"/>
<sequence length="308" mass="35078">MSSLIILRRVRVENANAIAGLTWGFPAITHFLGFTHALSLRLAVEKLALTGCGVICHDHQVHAYRSSWDYYFALTRNPLTREAKTAPFNEEGRMHMTVSLIIECEGMIADGEHGINRLSEKLQRICPTLRLAGGNITDIARISVVSRPETESEFKKLLWPLMPGFALLDRAPLLEQHFNELKQQQPQAEMLDAWLDFAALKMVAQPEENGMATWRVEPKPAAGFLVPLMTGWQGISPLYAPGEVENARDPTQPFRFVEAIYGVGEWRGVHRINDVDELLWRYHYQDGLYLCQSKRQVEELDYNEIDFD</sequence>
<dbReference type="Proteomes" id="UP000464053">
    <property type="component" value="Chromosome"/>
</dbReference>
<proteinExistence type="predicted"/>
<evidence type="ECO:0000313" key="2">
    <source>
        <dbReference type="Proteomes" id="UP000464053"/>
    </source>
</evidence>